<evidence type="ECO:0000313" key="7">
    <source>
        <dbReference type="Proteomes" id="UP000708208"/>
    </source>
</evidence>
<keyword evidence="3" id="KW-1133">Transmembrane helix</keyword>
<dbReference type="InterPro" id="IPR052250">
    <property type="entry name" value="PDI_TMX3"/>
</dbReference>
<organism evidence="6 7">
    <name type="scientific">Allacma fusca</name>
    <dbReference type="NCBI Taxonomy" id="39272"/>
    <lineage>
        <taxon>Eukaryota</taxon>
        <taxon>Metazoa</taxon>
        <taxon>Ecdysozoa</taxon>
        <taxon>Arthropoda</taxon>
        <taxon>Hexapoda</taxon>
        <taxon>Collembola</taxon>
        <taxon>Symphypleona</taxon>
        <taxon>Sminthuridae</taxon>
        <taxon>Allacma</taxon>
    </lineage>
</organism>
<dbReference type="PANTHER" id="PTHR46426:SF1">
    <property type="entry name" value="PROTEIN DISULFIDE-ISOMERASE TMX3"/>
    <property type="match status" value="1"/>
</dbReference>
<keyword evidence="7" id="KW-1185">Reference proteome</keyword>
<keyword evidence="4" id="KW-0472">Membrane</keyword>
<comment type="caution">
    <text evidence="6">The sequence shown here is derived from an EMBL/GenBank/DDBJ whole genome shotgun (WGS) entry which is preliminary data.</text>
</comment>
<proteinExistence type="predicted"/>
<dbReference type="EMBL" id="CAJVCH010554849">
    <property type="protein sequence ID" value="CAG7830231.1"/>
    <property type="molecule type" value="Genomic_DNA"/>
</dbReference>
<dbReference type="GO" id="GO:0005783">
    <property type="term" value="C:endoplasmic reticulum"/>
    <property type="evidence" value="ECO:0007669"/>
    <property type="project" value="TreeGrafter"/>
</dbReference>
<protein>
    <recommendedName>
        <fullName evidence="5">Thioredoxin domain-containing protein</fullName>
    </recommendedName>
</protein>
<evidence type="ECO:0000256" key="4">
    <source>
        <dbReference type="ARBA" id="ARBA00023136"/>
    </source>
</evidence>
<reference evidence="6" key="1">
    <citation type="submission" date="2021-06" db="EMBL/GenBank/DDBJ databases">
        <authorList>
            <person name="Hodson N. C."/>
            <person name="Mongue J. A."/>
            <person name="Jaron S. K."/>
        </authorList>
    </citation>
    <scope>NUCLEOTIDE SEQUENCE</scope>
</reference>
<dbReference type="Pfam" id="PF00085">
    <property type="entry name" value="Thioredoxin"/>
    <property type="match status" value="1"/>
</dbReference>
<feature type="non-terminal residue" evidence="6">
    <location>
        <position position="51"/>
    </location>
</feature>
<dbReference type="Proteomes" id="UP000708208">
    <property type="component" value="Unassembled WGS sequence"/>
</dbReference>
<dbReference type="PANTHER" id="PTHR46426">
    <property type="entry name" value="PROTEIN DISULFIDE-ISOMERASE TMX3"/>
    <property type="match status" value="1"/>
</dbReference>
<sequence length="51" mass="5872">MDFTRSPTVASEFNVRGYPTIMFISVNRINIYNGERITQDIVDYAKKMNGP</sequence>
<dbReference type="InterPro" id="IPR013766">
    <property type="entry name" value="Thioredoxin_domain"/>
</dbReference>
<evidence type="ECO:0000313" key="6">
    <source>
        <dbReference type="EMBL" id="CAG7830231.1"/>
    </source>
</evidence>
<evidence type="ECO:0000256" key="2">
    <source>
        <dbReference type="ARBA" id="ARBA00022692"/>
    </source>
</evidence>
<dbReference type="AlphaFoldDB" id="A0A8J2LEJ3"/>
<feature type="domain" description="Thioredoxin" evidence="5">
    <location>
        <begin position="1"/>
        <end position="46"/>
    </location>
</feature>
<evidence type="ECO:0000256" key="1">
    <source>
        <dbReference type="ARBA" id="ARBA00004167"/>
    </source>
</evidence>
<keyword evidence="2" id="KW-0812">Transmembrane</keyword>
<accession>A0A8J2LEJ3</accession>
<gene>
    <name evidence="6" type="ORF">AFUS01_LOCUS40050</name>
</gene>
<evidence type="ECO:0000256" key="3">
    <source>
        <dbReference type="ARBA" id="ARBA00022989"/>
    </source>
</evidence>
<name>A0A8J2LEJ3_9HEXA</name>
<evidence type="ECO:0000259" key="5">
    <source>
        <dbReference type="Pfam" id="PF00085"/>
    </source>
</evidence>
<comment type="subcellular location">
    <subcellularLocation>
        <location evidence="1">Membrane</location>
        <topology evidence="1">Single-pass membrane protein</topology>
    </subcellularLocation>
</comment>
<dbReference type="GO" id="GO:0016020">
    <property type="term" value="C:membrane"/>
    <property type="evidence" value="ECO:0007669"/>
    <property type="project" value="UniProtKB-SubCell"/>
</dbReference>
<dbReference type="OrthoDB" id="74910at2759"/>